<gene>
    <name evidence="3" type="ORF">BXYJ_LOCUS10665</name>
</gene>
<dbReference type="Pfam" id="PF15481">
    <property type="entry name" value="CPG4"/>
    <property type="match status" value="1"/>
</dbReference>
<evidence type="ECO:0000259" key="2">
    <source>
        <dbReference type="Pfam" id="PF15481"/>
    </source>
</evidence>
<reference evidence="3" key="1">
    <citation type="submission" date="2020-09" db="EMBL/GenBank/DDBJ databases">
        <authorList>
            <person name="Kikuchi T."/>
        </authorList>
    </citation>
    <scope>NUCLEOTIDE SEQUENCE</scope>
    <source>
        <strain evidence="3">Ka4C1</strain>
    </source>
</reference>
<protein>
    <submittedName>
        <fullName evidence="3">(pine wood nematode) hypothetical protein</fullName>
    </submittedName>
</protein>
<dbReference type="AlphaFoldDB" id="A0A7I8XKG9"/>
<dbReference type="Proteomes" id="UP000582659">
    <property type="component" value="Unassembled WGS sequence"/>
</dbReference>
<sequence length="308" mass="34706">MKIAFCVLLSTICFTTCSGDSPLDQESIFDRPAAQRPAEYEIIPKSVKDDDLQRSEVSNNAALGGCAGHCSRHFMETLNGVLEGSTVKLFKNFNDTCKRFDEAKKCMQKKYYCQVTSFFDSISSGLQYLCEYQRKAMDALLPCVQENFETVREACDYSCQPHALATGLTVKHFLEKDFSFFKLFDKHMTTLSTNEACRVGKCLLKCYRTKLNIRCQGMAGSLLTEGIVRPFADIQRQGTAFSGMFQMIMPRQCTFLSNENELNEFKIDPQLDGHIKALYDGLSHPQDVAIPDIEGYSATEKSPLDYNS</sequence>
<dbReference type="PANTHER" id="PTHR37442:SF2">
    <property type="entry name" value="CHONDROITIN PROTEOGLYCAN 4"/>
    <property type="match status" value="1"/>
</dbReference>
<evidence type="ECO:0000256" key="1">
    <source>
        <dbReference type="SAM" id="SignalP"/>
    </source>
</evidence>
<keyword evidence="1" id="KW-0732">Signal</keyword>
<feature type="chain" id="PRO_5035385169" evidence="1">
    <location>
        <begin position="20"/>
        <end position="308"/>
    </location>
</feature>
<dbReference type="Proteomes" id="UP000659654">
    <property type="component" value="Unassembled WGS sequence"/>
</dbReference>
<dbReference type="OrthoDB" id="5854862at2759"/>
<feature type="domain" description="Chondroitin proteoglycan 4" evidence="2">
    <location>
        <begin position="66"/>
        <end position="160"/>
    </location>
</feature>
<accession>A0A7I8XKG9</accession>
<keyword evidence="4" id="KW-1185">Reference proteome</keyword>
<dbReference type="EMBL" id="CAJFCV020000005">
    <property type="protein sequence ID" value="CAG9120527.1"/>
    <property type="molecule type" value="Genomic_DNA"/>
</dbReference>
<dbReference type="InterPro" id="IPR053123">
    <property type="entry name" value="CPG4-like"/>
</dbReference>
<dbReference type="PANTHER" id="PTHR37442">
    <property type="entry name" value="F18A1.7 PROTEIN-RELATED"/>
    <property type="match status" value="1"/>
</dbReference>
<proteinExistence type="predicted"/>
<evidence type="ECO:0000313" key="3">
    <source>
        <dbReference type="EMBL" id="CAD5229794.1"/>
    </source>
</evidence>
<feature type="signal peptide" evidence="1">
    <location>
        <begin position="1"/>
        <end position="19"/>
    </location>
</feature>
<evidence type="ECO:0000313" key="4">
    <source>
        <dbReference type="Proteomes" id="UP000659654"/>
    </source>
</evidence>
<dbReference type="InterPro" id="IPR029153">
    <property type="entry name" value="CPG4"/>
</dbReference>
<comment type="caution">
    <text evidence="3">The sequence shown here is derived from an EMBL/GenBank/DDBJ whole genome shotgun (WGS) entry which is preliminary data.</text>
</comment>
<name>A0A7I8XKG9_BURXY</name>
<organism evidence="3 4">
    <name type="scientific">Bursaphelenchus xylophilus</name>
    <name type="common">Pinewood nematode worm</name>
    <name type="synonym">Aphelenchoides xylophilus</name>
    <dbReference type="NCBI Taxonomy" id="6326"/>
    <lineage>
        <taxon>Eukaryota</taxon>
        <taxon>Metazoa</taxon>
        <taxon>Ecdysozoa</taxon>
        <taxon>Nematoda</taxon>
        <taxon>Chromadorea</taxon>
        <taxon>Rhabditida</taxon>
        <taxon>Tylenchina</taxon>
        <taxon>Tylenchomorpha</taxon>
        <taxon>Aphelenchoidea</taxon>
        <taxon>Aphelenchoididae</taxon>
        <taxon>Bursaphelenchus</taxon>
    </lineage>
</organism>
<dbReference type="EMBL" id="CAJFDI010000005">
    <property type="protein sequence ID" value="CAD5229794.1"/>
    <property type="molecule type" value="Genomic_DNA"/>
</dbReference>